<dbReference type="PANTHER" id="PTHR45521">
    <property type="entry name" value="TSET COMPLEX MEMBER TSTF"/>
    <property type="match status" value="1"/>
</dbReference>
<reference evidence="1" key="1">
    <citation type="submission" date="2017-08" db="EMBL/GenBank/DDBJ databases">
        <authorList>
            <person name="Polle J.E."/>
            <person name="Barry K."/>
            <person name="Cushman J."/>
            <person name="Schmutz J."/>
            <person name="Tran D."/>
            <person name="Hathwaick L.T."/>
            <person name="Yim W.C."/>
            <person name="Jenkins J."/>
            <person name="Mckie-Krisberg Z.M."/>
            <person name="Prochnik S."/>
            <person name="Lindquist E."/>
            <person name="Dockter R.B."/>
            <person name="Adam C."/>
            <person name="Molina H."/>
            <person name="Bunkerborg J."/>
            <person name="Jin E."/>
            <person name="Buchheim M."/>
            <person name="Magnuson J."/>
        </authorList>
    </citation>
    <scope>NUCLEOTIDE SEQUENCE</scope>
    <source>
        <strain evidence="1">CCAP 19/18</strain>
    </source>
</reference>
<gene>
    <name evidence="1" type="ORF">DUNSADRAFT_9897</name>
</gene>
<dbReference type="SUPFAM" id="SSF50978">
    <property type="entry name" value="WD40 repeat-like"/>
    <property type="match status" value="1"/>
</dbReference>
<dbReference type="InterPro" id="IPR036322">
    <property type="entry name" value="WD40_repeat_dom_sf"/>
</dbReference>
<comment type="caution">
    <text evidence="1">The sequence shown here is derived from an EMBL/GenBank/DDBJ whole genome shotgun (WGS) entry which is preliminary data.</text>
</comment>
<dbReference type="Gene3D" id="2.130.10.10">
    <property type="entry name" value="YVTN repeat-like/Quinoprotein amine dehydrogenase"/>
    <property type="match status" value="1"/>
</dbReference>
<dbReference type="Proteomes" id="UP000815325">
    <property type="component" value="Unassembled WGS sequence"/>
</dbReference>
<accession>A0ABQ7H585</accession>
<organism evidence="1 2">
    <name type="scientific">Dunaliella salina</name>
    <name type="common">Green alga</name>
    <name type="synonym">Protococcus salinus</name>
    <dbReference type="NCBI Taxonomy" id="3046"/>
    <lineage>
        <taxon>Eukaryota</taxon>
        <taxon>Viridiplantae</taxon>
        <taxon>Chlorophyta</taxon>
        <taxon>core chlorophytes</taxon>
        <taxon>Chlorophyceae</taxon>
        <taxon>CS clade</taxon>
        <taxon>Chlamydomonadales</taxon>
        <taxon>Dunaliellaceae</taxon>
        <taxon>Dunaliella</taxon>
    </lineage>
</organism>
<dbReference type="InterPro" id="IPR015943">
    <property type="entry name" value="WD40/YVTN_repeat-like_dom_sf"/>
</dbReference>
<dbReference type="InterPro" id="IPR053290">
    <property type="entry name" value="TSET_complex_member"/>
</dbReference>
<evidence type="ECO:0000313" key="2">
    <source>
        <dbReference type="Proteomes" id="UP000815325"/>
    </source>
</evidence>
<proteinExistence type="predicted"/>
<name>A0ABQ7H585_DUNSA</name>
<protein>
    <submittedName>
        <fullName evidence="1">Uncharacterized protein</fullName>
    </submittedName>
</protein>
<evidence type="ECO:0000313" key="1">
    <source>
        <dbReference type="EMBL" id="KAF5842016.1"/>
    </source>
</evidence>
<keyword evidence="2" id="KW-1185">Reference proteome</keyword>
<sequence length="302" mass="31870">MAPCCAVHRSATGKVREVRFFDKDVAQAHLTTQHLYSTGPCRPAPNIQDAAKLGARRLLVAVCDLKVLLYELGSKHVREVPKVSLDGKSAVCCAFLLLGGKASRSQDSPLLPSPVLALGCTDGIVRMLSLATLKTVGRLAGPHKSPVVSLVVIGMRGGAEESILVAHEGGNVQRFTPSSALYKAMTSGGAAVVDVAPIKVTSKAHKDNIQSMAVMATAESPETTPGRMVVTCGADKHLVGFGPGTMQELCRIVLPPEVSCLWLLRWLALTSTSWALGRAPCRSCAASSCPPRSRAWPSARAE</sequence>
<dbReference type="PANTHER" id="PTHR45521:SF2">
    <property type="entry name" value="TRANSDUCIN_WD40 REPEAT-LIKE SUPERFAMILY PROTEIN"/>
    <property type="match status" value="1"/>
</dbReference>
<dbReference type="EMBL" id="MU069471">
    <property type="protein sequence ID" value="KAF5842016.1"/>
    <property type="molecule type" value="Genomic_DNA"/>
</dbReference>